<dbReference type="AlphaFoldDB" id="A0A1T5NJM0"/>
<dbReference type="Proteomes" id="UP000190166">
    <property type="component" value="Unassembled WGS sequence"/>
</dbReference>
<feature type="signal peptide" evidence="1">
    <location>
        <begin position="1"/>
        <end position="23"/>
    </location>
</feature>
<evidence type="ECO:0000313" key="2">
    <source>
        <dbReference type="EMBL" id="SKD00800.1"/>
    </source>
</evidence>
<dbReference type="EMBL" id="FUZZ01000001">
    <property type="protein sequence ID" value="SKD00800.1"/>
    <property type="molecule type" value="Genomic_DNA"/>
</dbReference>
<sequence length="201" mass="22778">MNRKSLLISCILYFASASITASAQKGVEYVLPAASFDEAATSKLLEPGTATIRGNASLKKKGKVNFAAKGHNIILFPVTPYFTEFVELKKKYNSRKKQATMTNDAFTYRIEGRYLDDQGNFEFTELKPGRYYLVTWIEYERKKNMVLRTGTRTFYNVYSGNEVGSEPIYNAYSYHYKAEDEVAGFVEVNKEGEVVNTVISN</sequence>
<keyword evidence="3" id="KW-1185">Reference proteome</keyword>
<dbReference type="STRING" id="393003.SAMN05660461_1959"/>
<evidence type="ECO:0000256" key="1">
    <source>
        <dbReference type="SAM" id="SignalP"/>
    </source>
</evidence>
<feature type="chain" id="PRO_5013160247" description="Rhamnogalacturonan lyase domain-containing protein" evidence="1">
    <location>
        <begin position="24"/>
        <end position="201"/>
    </location>
</feature>
<protein>
    <recommendedName>
        <fullName evidence="4">Rhamnogalacturonan lyase domain-containing protein</fullName>
    </recommendedName>
</protein>
<evidence type="ECO:0008006" key="4">
    <source>
        <dbReference type="Google" id="ProtNLM"/>
    </source>
</evidence>
<dbReference type="SUPFAM" id="SSF117074">
    <property type="entry name" value="Hypothetical protein PA1324"/>
    <property type="match status" value="1"/>
</dbReference>
<accession>A0A1T5NJM0</accession>
<proteinExistence type="predicted"/>
<reference evidence="2 3" key="1">
    <citation type="submission" date="2017-02" db="EMBL/GenBank/DDBJ databases">
        <authorList>
            <person name="Peterson S.W."/>
        </authorList>
    </citation>
    <scope>NUCLEOTIDE SEQUENCE [LARGE SCALE GENOMIC DNA]</scope>
    <source>
        <strain evidence="2 3">DSM 18108</strain>
    </source>
</reference>
<dbReference type="RefSeq" id="WP_079469183.1">
    <property type="nucleotide sequence ID" value="NZ_FUZZ01000001.1"/>
</dbReference>
<evidence type="ECO:0000313" key="3">
    <source>
        <dbReference type="Proteomes" id="UP000190166"/>
    </source>
</evidence>
<gene>
    <name evidence="2" type="ORF">SAMN05660461_1959</name>
</gene>
<keyword evidence="1" id="KW-0732">Signal</keyword>
<organism evidence="2 3">
    <name type="scientific">Chitinophaga ginsengisegetis</name>
    <dbReference type="NCBI Taxonomy" id="393003"/>
    <lineage>
        <taxon>Bacteria</taxon>
        <taxon>Pseudomonadati</taxon>
        <taxon>Bacteroidota</taxon>
        <taxon>Chitinophagia</taxon>
        <taxon>Chitinophagales</taxon>
        <taxon>Chitinophagaceae</taxon>
        <taxon>Chitinophaga</taxon>
    </lineage>
</organism>
<name>A0A1T5NJM0_9BACT</name>